<sequence length="103" mass="11495">MTPSYISVCFQHNHLECSRHSPLSAIDKPKLVAPSGFNKIFTNAAAVSLQQQWLNQNGGLSRLVYDIWKKDDGMCFDVDNNLCKDEGIYKLPEFCGVGMAVVE</sequence>
<reference evidence="1 2" key="2">
    <citation type="journal article" date="2022" name="Mol. Ecol. Resour.">
        <title>The genomes of chicory, endive, great burdock and yacon provide insights into Asteraceae paleo-polyploidization history and plant inulin production.</title>
        <authorList>
            <person name="Fan W."/>
            <person name="Wang S."/>
            <person name="Wang H."/>
            <person name="Wang A."/>
            <person name="Jiang F."/>
            <person name="Liu H."/>
            <person name="Zhao H."/>
            <person name="Xu D."/>
            <person name="Zhang Y."/>
        </authorList>
    </citation>
    <scope>NUCLEOTIDE SEQUENCE [LARGE SCALE GENOMIC DNA]</scope>
    <source>
        <strain evidence="2">cv. Punajuju</strain>
        <tissue evidence="1">Leaves</tissue>
    </source>
</reference>
<dbReference type="Proteomes" id="UP001055811">
    <property type="component" value="Linkage Group LG06"/>
</dbReference>
<evidence type="ECO:0000313" key="2">
    <source>
        <dbReference type="Proteomes" id="UP001055811"/>
    </source>
</evidence>
<keyword evidence="2" id="KW-1185">Reference proteome</keyword>
<gene>
    <name evidence="1" type="ORF">L2E82_35269</name>
</gene>
<comment type="caution">
    <text evidence="1">The sequence shown here is derived from an EMBL/GenBank/DDBJ whole genome shotgun (WGS) entry which is preliminary data.</text>
</comment>
<organism evidence="1 2">
    <name type="scientific">Cichorium intybus</name>
    <name type="common">Chicory</name>
    <dbReference type="NCBI Taxonomy" id="13427"/>
    <lineage>
        <taxon>Eukaryota</taxon>
        <taxon>Viridiplantae</taxon>
        <taxon>Streptophyta</taxon>
        <taxon>Embryophyta</taxon>
        <taxon>Tracheophyta</taxon>
        <taxon>Spermatophyta</taxon>
        <taxon>Magnoliopsida</taxon>
        <taxon>eudicotyledons</taxon>
        <taxon>Gunneridae</taxon>
        <taxon>Pentapetalae</taxon>
        <taxon>asterids</taxon>
        <taxon>campanulids</taxon>
        <taxon>Asterales</taxon>
        <taxon>Asteraceae</taxon>
        <taxon>Cichorioideae</taxon>
        <taxon>Cichorieae</taxon>
        <taxon>Cichoriinae</taxon>
        <taxon>Cichorium</taxon>
    </lineage>
</organism>
<evidence type="ECO:0000313" key="1">
    <source>
        <dbReference type="EMBL" id="KAI3723581.1"/>
    </source>
</evidence>
<accession>A0ACB9BNI7</accession>
<protein>
    <submittedName>
        <fullName evidence="1">Uncharacterized protein</fullName>
    </submittedName>
</protein>
<dbReference type="EMBL" id="CM042014">
    <property type="protein sequence ID" value="KAI3723581.1"/>
    <property type="molecule type" value="Genomic_DNA"/>
</dbReference>
<reference evidence="2" key="1">
    <citation type="journal article" date="2022" name="Mol. Ecol. Resour.">
        <title>The genomes of chicory, endive, great burdock and yacon provide insights into Asteraceae palaeo-polyploidization history and plant inulin production.</title>
        <authorList>
            <person name="Fan W."/>
            <person name="Wang S."/>
            <person name="Wang H."/>
            <person name="Wang A."/>
            <person name="Jiang F."/>
            <person name="Liu H."/>
            <person name="Zhao H."/>
            <person name="Xu D."/>
            <person name="Zhang Y."/>
        </authorList>
    </citation>
    <scope>NUCLEOTIDE SEQUENCE [LARGE SCALE GENOMIC DNA]</scope>
    <source>
        <strain evidence="2">cv. Punajuju</strain>
    </source>
</reference>
<proteinExistence type="predicted"/>
<name>A0ACB9BNI7_CICIN</name>